<feature type="compositionally biased region" description="Low complexity" evidence="19">
    <location>
        <begin position="1"/>
        <end position="15"/>
    </location>
</feature>
<gene>
    <name evidence="21" type="ORF">H0P51_10160</name>
</gene>
<dbReference type="GO" id="GO:0005886">
    <property type="term" value="C:plasma membrane"/>
    <property type="evidence" value="ECO:0007669"/>
    <property type="project" value="UniProtKB-SubCell"/>
</dbReference>
<comment type="catalytic activity">
    <reaction evidence="1 18">
        <text>a 1,2-diacyl-sn-glycero-3-phosphate + CTP + H(+) = a CDP-1,2-diacyl-sn-glycerol + diphosphate</text>
        <dbReference type="Rhea" id="RHEA:16229"/>
        <dbReference type="ChEBI" id="CHEBI:15378"/>
        <dbReference type="ChEBI" id="CHEBI:33019"/>
        <dbReference type="ChEBI" id="CHEBI:37563"/>
        <dbReference type="ChEBI" id="CHEBI:58332"/>
        <dbReference type="ChEBI" id="CHEBI:58608"/>
        <dbReference type="EC" id="2.7.7.41"/>
    </reaction>
</comment>
<keyword evidence="16" id="KW-0594">Phospholipid biosynthesis</keyword>
<evidence type="ECO:0000256" key="16">
    <source>
        <dbReference type="ARBA" id="ARBA00023209"/>
    </source>
</evidence>
<evidence type="ECO:0000256" key="3">
    <source>
        <dbReference type="ARBA" id="ARBA00005119"/>
    </source>
</evidence>
<evidence type="ECO:0000256" key="4">
    <source>
        <dbReference type="ARBA" id="ARBA00005189"/>
    </source>
</evidence>
<feature type="compositionally biased region" description="Polar residues" evidence="19">
    <location>
        <begin position="16"/>
        <end position="28"/>
    </location>
</feature>
<evidence type="ECO:0000256" key="6">
    <source>
        <dbReference type="ARBA" id="ARBA00012487"/>
    </source>
</evidence>
<evidence type="ECO:0000256" key="14">
    <source>
        <dbReference type="ARBA" id="ARBA00023098"/>
    </source>
</evidence>
<dbReference type="InterPro" id="IPR000374">
    <property type="entry name" value="PC_trans"/>
</dbReference>
<dbReference type="GO" id="GO:0016024">
    <property type="term" value="P:CDP-diacylglycerol biosynthetic process"/>
    <property type="evidence" value="ECO:0007669"/>
    <property type="project" value="UniProtKB-UniPathway"/>
</dbReference>
<dbReference type="GO" id="GO:0004605">
    <property type="term" value="F:phosphatidate cytidylyltransferase activity"/>
    <property type="evidence" value="ECO:0007669"/>
    <property type="project" value="UniProtKB-EC"/>
</dbReference>
<keyword evidence="13 20" id="KW-1133">Transmembrane helix</keyword>
<feature type="transmembrane region" description="Helical" evidence="20">
    <location>
        <begin position="121"/>
        <end position="141"/>
    </location>
</feature>
<evidence type="ECO:0000313" key="22">
    <source>
        <dbReference type="Proteomes" id="UP000510682"/>
    </source>
</evidence>
<reference evidence="21" key="1">
    <citation type="submission" date="2020-07" db="EMBL/GenBank/DDBJ databases">
        <title>Description of Mycobacterium gordonae subsp. intergordonae subsp.nov. and Mycobacterium gordonae subsp. gordonae subsp. nov.</title>
        <authorList>
            <person name="Huang H."/>
        </authorList>
    </citation>
    <scope>NUCLEOTIDE SEQUENCE [LARGE SCALE GENOMIC DNA]</scope>
    <source>
        <strain evidence="21">24T</strain>
    </source>
</reference>
<evidence type="ECO:0000256" key="17">
    <source>
        <dbReference type="ARBA" id="ARBA00023264"/>
    </source>
</evidence>
<evidence type="ECO:0000256" key="8">
    <source>
        <dbReference type="ARBA" id="ARBA00022475"/>
    </source>
</evidence>
<evidence type="ECO:0000256" key="7">
    <source>
        <dbReference type="ARBA" id="ARBA00019373"/>
    </source>
</evidence>
<evidence type="ECO:0000256" key="9">
    <source>
        <dbReference type="ARBA" id="ARBA00022516"/>
    </source>
</evidence>
<evidence type="ECO:0000256" key="18">
    <source>
        <dbReference type="RuleBase" id="RU003938"/>
    </source>
</evidence>
<dbReference type="EMBL" id="CP059165">
    <property type="protein sequence ID" value="QLL09206.1"/>
    <property type="molecule type" value="Genomic_DNA"/>
</dbReference>
<keyword evidence="9" id="KW-0444">Lipid biosynthesis</keyword>
<evidence type="ECO:0000256" key="10">
    <source>
        <dbReference type="ARBA" id="ARBA00022679"/>
    </source>
</evidence>
<dbReference type="KEGG" id="mgor:H0P51_10160"/>
<evidence type="ECO:0000256" key="2">
    <source>
        <dbReference type="ARBA" id="ARBA00004651"/>
    </source>
</evidence>
<dbReference type="Proteomes" id="UP000510682">
    <property type="component" value="Chromosome"/>
</dbReference>
<feature type="transmembrane region" description="Helical" evidence="20">
    <location>
        <begin position="217"/>
        <end position="237"/>
    </location>
</feature>
<accession>A0A7D6E4V0</accession>
<keyword evidence="12 18" id="KW-0548">Nucleotidyltransferase</keyword>
<evidence type="ECO:0000256" key="11">
    <source>
        <dbReference type="ARBA" id="ARBA00022692"/>
    </source>
</evidence>
<comment type="similarity">
    <text evidence="5 18">Belongs to the CDS family.</text>
</comment>
<comment type="pathway">
    <text evidence="3 18">Phospholipid metabolism; CDP-diacylglycerol biosynthesis; CDP-diacylglycerol from sn-glycerol 3-phosphate: step 3/3.</text>
</comment>
<evidence type="ECO:0000256" key="15">
    <source>
        <dbReference type="ARBA" id="ARBA00023136"/>
    </source>
</evidence>
<proteinExistence type="inferred from homology"/>
<evidence type="ECO:0000256" key="20">
    <source>
        <dbReference type="SAM" id="Phobius"/>
    </source>
</evidence>
<keyword evidence="17" id="KW-1208">Phospholipid metabolism</keyword>
<dbReference type="Pfam" id="PF01148">
    <property type="entry name" value="CTP_transf_1"/>
    <property type="match status" value="1"/>
</dbReference>
<name>A0A7D6E4V0_9MYCO</name>
<keyword evidence="22" id="KW-1185">Reference proteome</keyword>
<keyword evidence="15 20" id="KW-0472">Membrane</keyword>
<dbReference type="PANTHER" id="PTHR46382">
    <property type="entry name" value="PHOSPHATIDATE CYTIDYLYLTRANSFERASE"/>
    <property type="match status" value="1"/>
</dbReference>
<organism evidence="21 22">
    <name type="scientific">Mycobacterium vicinigordonae</name>
    <dbReference type="NCBI Taxonomy" id="1719132"/>
    <lineage>
        <taxon>Bacteria</taxon>
        <taxon>Bacillati</taxon>
        <taxon>Actinomycetota</taxon>
        <taxon>Actinomycetes</taxon>
        <taxon>Mycobacteriales</taxon>
        <taxon>Mycobacteriaceae</taxon>
        <taxon>Mycobacterium</taxon>
    </lineage>
</organism>
<sequence>MSWSSTKRASCSRSSGRQQPNPLKSVATTDAEAGNSPSEDPLATSAKSAERTRSAGNERAQPARKKSRAGRDLPAAIAVGVSIGAVLVATLLWFPRFWVVLCAGAILLASHEVVRRLREAGYLIPVIPLLVGGQITVWLTWPYGAEGAAAGFGGMVVVCMIWRLFMQDNREHDGDGTGPTTSSNYLRDVSATVFLCAWVPLFGSFAAMLVYDPQHGPARVFCMMIAVVCSDTGGYAVGALFGKHPMVPKISPKKSWEGFVGSLVCGITATILTATFLAGQPPWVGALLGLLFVLTTTLGDLIESQVKRDLGIKDMGRLLPGHGGLMDRLDGVLPSSVAAWAVLTLLP</sequence>
<dbReference type="EC" id="2.7.7.41" evidence="6 18"/>
<feature type="transmembrane region" description="Helical" evidence="20">
    <location>
        <begin position="283"/>
        <end position="302"/>
    </location>
</feature>
<dbReference type="AlphaFoldDB" id="A0A7D6E4V0"/>
<evidence type="ECO:0000256" key="13">
    <source>
        <dbReference type="ARBA" id="ARBA00022989"/>
    </source>
</evidence>
<evidence type="ECO:0000256" key="5">
    <source>
        <dbReference type="ARBA" id="ARBA00010185"/>
    </source>
</evidence>
<evidence type="ECO:0000256" key="19">
    <source>
        <dbReference type="SAM" id="MobiDB-lite"/>
    </source>
</evidence>
<evidence type="ECO:0000256" key="12">
    <source>
        <dbReference type="ARBA" id="ARBA00022695"/>
    </source>
</evidence>
<feature type="transmembrane region" description="Helical" evidence="20">
    <location>
        <begin position="185"/>
        <end position="211"/>
    </location>
</feature>
<comment type="pathway">
    <text evidence="4">Lipid metabolism.</text>
</comment>
<protein>
    <recommendedName>
        <fullName evidence="7 18">Phosphatidate cytidylyltransferase</fullName>
        <ecNumber evidence="6 18">2.7.7.41</ecNumber>
    </recommendedName>
</protein>
<feature type="transmembrane region" description="Helical" evidence="20">
    <location>
        <begin position="258"/>
        <end position="277"/>
    </location>
</feature>
<feature type="transmembrane region" description="Helical" evidence="20">
    <location>
        <begin position="73"/>
        <end position="91"/>
    </location>
</feature>
<reference evidence="21" key="2">
    <citation type="submission" date="2020-07" db="EMBL/GenBank/DDBJ databases">
        <authorList>
            <person name="Yu X."/>
        </authorList>
    </citation>
    <scope>NUCLEOTIDE SEQUENCE [LARGE SCALE GENOMIC DNA]</scope>
    <source>
        <strain evidence="21">24T</strain>
    </source>
</reference>
<comment type="subcellular location">
    <subcellularLocation>
        <location evidence="2">Cell membrane</location>
        <topology evidence="2">Multi-pass membrane protein</topology>
    </subcellularLocation>
</comment>
<evidence type="ECO:0000256" key="1">
    <source>
        <dbReference type="ARBA" id="ARBA00001698"/>
    </source>
</evidence>
<keyword evidence="14" id="KW-0443">Lipid metabolism</keyword>
<keyword evidence="8" id="KW-1003">Cell membrane</keyword>
<dbReference type="PROSITE" id="PS01315">
    <property type="entry name" value="CDS"/>
    <property type="match status" value="1"/>
</dbReference>
<evidence type="ECO:0000313" key="21">
    <source>
        <dbReference type="EMBL" id="QLL09206.1"/>
    </source>
</evidence>
<feature type="transmembrane region" description="Helical" evidence="20">
    <location>
        <begin position="97"/>
        <end position="114"/>
    </location>
</feature>
<dbReference type="PANTHER" id="PTHR46382:SF1">
    <property type="entry name" value="PHOSPHATIDATE CYTIDYLYLTRANSFERASE"/>
    <property type="match status" value="1"/>
</dbReference>
<feature type="region of interest" description="Disordered" evidence="19">
    <location>
        <begin position="1"/>
        <end position="68"/>
    </location>
</feature>
<dbReference type="UniPathway" id="UPA00557">
    <property type="reaction ID" value="UER00614"/>
</dbReference>
<keyword evidence="11 18" id="KW-0812">Transmembrane</keyword>
<keyword evidence="10 18" id="KW-0808">Transferase</keyword>
<feature type="transmembrane region" description="Helical" evidence="20">
    <location>
        <begin position="147"/>
        <end position="165"/>
    </location>
</feature>